<keyword evidence="2" id="KW-1185">Reference proteome</keyword>
<gene>
    <name evidence="1" type="ORF">EMPS_09148</name>
</gene>
<comment type="caution">
    <text evidence="1">The sequence shown here is derived from an EMBL/GenBank/DDBJ whole genome shotgun (WGS) entry which is preliminary data.</text>
</comment>
<evidence type="ECO:0000313" key="1">
    <source>
        <dbReference type="EMBL" id="GJJ76789.1"/>
    </source>
</evidence>
<dbReference type="Proteomes" id="UP000827284">
    <property type="component" value="Unassembled WGS sequence"/>
</dbReference>
<sequence>MRRIISCYDEYMALLRNADNKQRKIIIFYYYEGEDDCKTVEEEVLKMTHGTHIVLHLFECRAILEGNCFANFKSYPVLQFVHGVETLAHAEGGHLENIQTLVTRLRDQ</sequence>
<proteinExistence type="predicted"/>
<organism evidence="1 2">
    <name type="scientific">Entomortierella parvispora</name>
    <dbReference type="NCBI Taxonomy" id="205924"/>
    <lineage>
        <taxon>Eukaryota</taxon>
        <taxon>Fungi</taxon>
        <taxon>Fungi incertae sedis</taxon>
        <taxon>Mucoromycota</taxon>
        <taxon>Mortierellomycotina</taxon>
        <taxon>Mortierellomycetes</taxon>
        <taxon>Mortierellales</taxon>
        <taxon>Mortierellaceae</taxon>
        <taxon>Entomortierella</taxon>
    </lineage>
</organism>
<accession>A0A9P3HHF4</accession>
<reference evidence="1" key="2">
    <citation type="journal article" date="2022" name="Microbiol. Resour. Announc.">
        <title>Whole-Genome Sequence of Entomortierella parvispora E1425, a Mucoromycotan Fungus Associated with Burkholderiaceae-Related Endosymbiotic Bacteria.</title>
        <authorList>
            <person name="Herlambang A."/>
            <person name="Guo Y."/>
            <person name="Takashima Y."/>
            <person name="Narisawa K."/>
            <person name="Ohta H."/>
            <person name="Nishizawa T."/>
        </authorList>
    </citation>
    <scope>NUCLEOTIDE SEQUENCE</scope>
    <source>
        <strain evidence="1">E1425</strain>
    </source>
</reference>
<evidence type="ECO:0008006" key="3">
    <source>
        <dbReference type="Google" id="ProtNLM"/>
    </source>
</evidence>
<evidence type="ECO:0000313" key="2">
    <source>
        <dbReference type="Proteomes" id="UP000827284"/>
    </source>
</evidence>
<dbReference type="EMBL" id="BQFW01000012">
    <property type="protein sequence ID" value="GJJ76789.1"/>
    <property type="molecule type" value="Genomic_DNA"/>
</dbReference>
<dbReference type="AlphaFoldDB" id="A0A9P3HHF4"/>
<name>A0A9P3HHF4_9FUNG</name>
<protein>
    <recommendedName>
        <fullName evidence="3">Thioredoxin</fullName>
    </recommendedName>
</protein>
<reference evidence="1" key="1">
    <citation type="submission" date="2021-11" db="EMBL/GenBank/DDBJ databases">
        <authorList>
            <person name="Herlambang A."/>
            <person name="Guo Y."/>
            <person name="Takashima Y."/>
            <person name="Nishizawa T."/>
        </authorList>
    </citation>
    <scope>NUCLEOTIDE SEQUENCE</scope>
    <source>
        <strain evidence="1">E1425</strain>
    </source>
</reference>